<protein>
    <submittedName>
        <fullName evidence="2">Cupin-like domain-containing protein</fullName>
    </submittedName>
</protein>
<evidence type="ECO:0000313" key="2">
    <source>
        <dbReference type="EMBL" id="SEN07229.1"/>
    </source>
</evidence>
<dbReference type="Proteomes" id="UP000199206">
    <property type="component" value="Unassembled WGS sequence"/>
</dbReference>
<dbReference type="RefSeq" id="WP_244501506.1">
    <property type="nucleotide sequence ID" value="NZ_FOCF01000004.1"/>
</dbReference>
<sequence length="335" mass="37444">MIDSAELPAEALRDPDSFRTLVMERCEPVVLRGVAHDWPLLADGDVAGVVDQLRRYDAGRDAEVFVGDPAMRARYHYDEALEGFNFTRTPMPFRDALTRIVESAGQPDRPSMYMGSLTSETYLPGIEQATRLAFVPPHVRPRIWIGHPSIVACHYDTMDNVACVAAGRRRFTLFPPDAIRDLYVGPIDHTLAGQPISLAMGSEPGDPRFPRFEQARGRAVVVDLEAGDALYLPKLWWHQVEATGDFNILVNYWWDGFAAGPDQPYAAMMLALIAIADRPAGERAAWRAWFDHYVFRPDGHPLAFLPPEKHGVLEAGSKAAYGRIRTMVMRMLRGA</sequence>
<dbReference type="Pfam" id="PF13621">
    <property type="entry name" value="Cupin_8"/>
    <property type="match status" value="1"/>
</dbReference>
<organism evidence="2 3">
    <name type="scientific">Sphingomonas gellani</name>
    <dbReference type="NCBI Taxonomy" id="1166340"/>
    <lineage>
        <taxon>Bacteria</taxon>
        <taxon>Pseudomonadati</taxon>
        <taxon>Pseudomonadota</taxon>
        <taxon>Alphaproteobacteria</taxon>
        <taxon>Sphingomonadales</taxon>
        <taxon>Sphingomonadaceae</taxon>
        <taxon>Sphingomonas</taxon>
    </lineage>
</organism>
<evidence type="ECO:0000313" key="3">
    <source>
        <dbReference type="Proteomes" id="UP000199206"/>
    </source>
</evidence>
<dbReference type="PROSITE" id="PS51184">
    <property type="entry name" value="JMJC"/>
    <property type="match status" value="1"/>
</dbReference>
<reference evidence="3" key="1">
    <citation type="submission" date="2016-10" db="EMBL/GenBank/DDBJ databases">
        <authorList>
            <person name="Varghese N."/>
            <person name="Submissions S."/>
        </authorList>
    </citation>
    <scope>NUCLEOTIDE SEQUENCE [LARGE SCALE GENOMIC DNA]</scope>
    <source>
        <strain evidence="3">S6-262</strain>
    </source>
</reference>
<dbReference type="SUPFAM" id="SSF51197">
    <property type="entry name" value="Clavaminate synthase-like"/>
    <property type="match status" value="1"/>
</dbReference>
<dbReference type="EMBL" id="FOCF01000004">
    <property type="protein sequence ID" value="SEN07229.1"/>
    <property type="molecule type" value="Genomic_DNA"/>
</dbReference>
<dbReference type="AlphaFoldDB" id="A0A1H8DIX2"/>
<dbReference type="InterPro" id="IPR041667">
    <property type="entry name" value="Cupin_8"/>
</dbReference>
<proteinExistence type="predicted"/>
<name>A0A1H8DIX2_9SPHN</name>
<dbReference type="PANTHER" id="PTHR12461">
    <property type="entry name" value="HYPOXIA-INDUCIBLE FACTOR 1 ALPHA INHIBITOR-RELATED"/>
    <property type="match status" value="1"/>
</dbReference>
<dbReference type="InterPro" id="IPR003347">
    <property type="entry name" value="JmjC_dom"/>
</dbReference>
<dbReference type="Gene3D" id="2.60.120.10">
    <property type="entry name" value="Jelly Rolls"/>
    <property type="match status" value="1"/>
</dbReference>
<dbReference type="PANTHER" id="PTHR12461:SF105">
    <property type="entry name" value="HYPOXIA-INDUCIBLE FACTOR 1-ALPHA INHIBITOR"/>
    <property type="match status" value="1"/>
</dbReference>
<gene>
    <name evidence="2" type="ORF">SAMN05192583_1946</name>
</gene>
<dbReference type="InterPro" id="IPR014710">
    <property type="entry name" value="RmlC-like_jellyroll"/>
</dbReference>
<feature type="domain" description="JmjC" evidence="1">
    <location>
        <begin position="112"/>
        <end position="269"/>
    </location>
</feature>
<keyword evidence="3" id="KW-1185">Reference proteome</keyword>
<dbReference type="SMART" id="SM00558">
    <property type="entry name" value="JmjC"/>
    <property type="match status" value="1"/>
</dbReference>
<evidence type="ECO:0000259" key="1">
    <source>
        <dbReference type="PROSITE" id="PS51184"/>
    </source>
</evidence>
<dbReference type="STRING" id="1166340.SAMN05192583_1946"/>
<accession>A0A1H8DIX2</accession>